<dbReference type="AlphaFoldDB" id="S7URH6"/>
<dbReference type="RefSeq" id="WP_020886162.1">
    <property type="nucleotide sequence ID" value="NZ_ATHI01000005.1"/>
</dbReference>
<comment type="caution">
    <text evidence="2">The sequence shown here is derived from an EMBL/GenBank/DDBJ whole genome shotgun (WGS) entry which is preliminary data.</text>
</comment>
<evidence type="ECO:0000313" key="3">
    <source>
        <dbReference type="Proteomes" id="UP000014975"/>
    </source>
</evidence>
<proteinExistence type="predicted"/>
<evidence type="ECO:0000313" key="2">
    <source>
        <dbReference type="EMBL" id="EPR34913.1"/>
    </source>
</evidence>
<name>S7URH6_9BACT</name>
<accession>S7URH6</accession>
<feature type="coiled-coil region" evidence="1">
    <location>
        <begin position="32"/>
        <end position="85"/>
    </location>
</feature>
<dbReference type="OrthoDB" id="5457847at2"/>
<evidence type="ECO:0000256" key="1">
    <source>
        <dbReference type="SAM" id="Coils"/>
    </source>
</evidence>
<organism evidence="2 3">
    <name type="scientific">Alkalidesulfovibrio alkalitolerans DSM 16529</name>
    <dbReference type="NCBI Taxonomy" id="1121439"/>
    <lineage>
        <taxon>Bacteria</taxon>
        <taxon>Pseudomonadati</taxon>
        <taxon>Thermodesulfobacteriota</taxon>
        <taxon>Desulfovibrionia</taxon>
        <taxon>Desulfovibrionales</taxon>
        <taxon>Desulfovibrionaceae</taxon>
        <taxon>Alkalidesulfovibrio</taxon>
    </lineage>
</organism>
<sequence length="99" mass="11469">MTGPFQNLLLGLRVLADELSWVAIRAMREMEMRQLRKRLAEERRTLEKLDATGPEDEAELCRRQIDFLSEELDFLASEMQAKRADMLARRAARFGLDAS</sequence>
<dbReference type="Proteomes" id="UP000014975">
    <property type="component" value="Unassembled WGS sequence"/>
</dbReference>
<protein>
    <submittedName>
        <fullName evidence="2">Uncharacterized protein</fullName>
    </submittedName>
</protein>
<reference evidence="2 3" key="1">
    <citation type="journal article" date="2013" name="Genome Announc.">
        <title>Draft genome sequences for three mercury-methylating, sulfate-reducing bacteria.</title>
        <authorList>
            <person name="Brown S.D."/>
            <person name="Hurt R.A.Jr."/>
            <person name="Gilmour C.C."/>
            <person name="Elias D.A."/>
        </authorList>
    </citation>
    <scope>NUCLEOTIDE SEQUENCE [LARGE SCALE GENOMIC DNA]</scope>
    <source>
        <strain evidence="2 3">DSM 16529</strain>
    </source>
</reference>
<gene>
    <name evidence="2" type="ORF">dsat_2276</name>
</gene>
<keyword evidence="1" id="KW-0175">Coiled coil</keyword>
<dbReference type="STRING" id="1121439.dsat_2276"/>
<dbReference type="PATRIC" id="fig|1121439.3.peg.665"/>
<dbReference type="eggNOG" id="ENOG502ZE0J">
    <property type="taxonomic scope" value="Bacteria"/>
</dbReference>
<dbReference type="EMBL" id="ATHI01000005">
    <property type="protein sequence ID" value="EPR34913.1"/>
    <property type="molecule type" value="Genomic_DNA"/>
</dbReference>
<keyword evidence="3" id="KW-1185">Reference proteome</keyword>